<dbReference type="EMBL" id="AP014936">
    <property type="protein sequence ID" value="BAU48093.1"/>
    <property type="molecule type" value="Genomic_DNA"/>
</dbReference>
<dbReference type="SUPFAM" id="SSF51161">
    <property type="entry name" value="Trimeric LpxA-like enzymes"/>
    <property type="match status" value="1"/>
</dbReference>
<dbReference type="Proteomes" id="UP000218899">
    <property type="component" value="Chromosome"/>
</dbReference>
<dbReference type="KEGG" id="sva:SVA_1531"/>
<keyword evidence="1 4" id="KW-0808">Transferase</keyword>
<dbReference type="InterPro" id="IPR051159">
    <property type="entry name" value="Hexapeptide_acetyltransf"/>
</dbReference>
<gene>
    <name evidence="4" type="ORF">SVA_1531</name>
</gene>
<sequence length="227" mass="24968">MRAALRRVATRVIRPLYEYAEHLAEADLPAFANHPRNLQIERPRRLYDTDRVWIGDDVSIGPGSLIVPQTIYPTPVMRDPAREHEVQTFDPRIAIGHRVTATGGLTIAAMQEVVIEDDVMLASNVMICDGLHGYAHANEPYKYQPMFRIAPVRIGRGSWLGQNVVVLPGVTIGELAIIGANSVVSHDVPARAIAVGQPARVIKRWDAATQRWVPAHARRAGAVGSRG</sequence>
<evidence type="ECO:0000256" key="3">
    <source>
        <dbReference type="ARBA" id="ARBA00023315"/>
    </source>
</evidence>
<evidence type="ECO:0000256" key="2">
    <source>
        <dbReference type="ARBA" id="ARBA00022737"/>
    </source>
</evidence>
<dbReference type="InterPro" id="IPR018357">
    <property type="entry name" value="Hexapep_transf_CS"/>
</dbReference>
<keyword evidence="5" id="KW-1185">Reference proteome</keyword>
<reference evidence="4 5" key="1">
    <citation type="submission" date="2015-08" db="EMBL/GenBank/DDBJ databases">
        <title>Complete genome sequence of Sulfurifustis variabilis.</title>
        <authorList>
            <person name="Miura A."/>
            <person name="Kojima H."/>
            <person name="Fukui M."/>
        </authorList>
    </citation>
    <scope>NUCLEOTIDE SEQUENCE [LARGE SCALE GENOMIC DNA]</scope>
    <source>
        <strain evidence="5">skN76</strain>
    </source>
</reference>
<dbReference type="InterPro" id="IPR011004">
    <property type="entry name" value="Trimer_LpxA-like_sf"/>
</dbReference>
<dbReference type="PROSITE" id="PS00101">
    <property type="entry name" value="HEXAPEP_TRANSFERASES"/>
    <property type="match status" value="1"/>
</dbReference>
<dbReference type="Pfam" id="PF00132">
    <property type="entry name" value="Hexapep"/>
    <property type="match status" value="1"/>
</dbReference>
<dbReference type="GO" id="GO:0016746">
    <property type="term" value="F:acyltransferase activity"/>
    <property type="evidence" value="ECO:0007669"/>
    <property type="project" value="UniProtKB-KW"/>
</dbReference>
<dbReference type="PANTHER" id="PTHR23416">
    <property type="entry name" value="SIALIC ACID SYNTHASE-RELATED"/>
    <property type="match status" value="1"/>
</dbReference>
<organism evidence="4 5">
    <name type="scientific">Sulfurifustis variabilis</name>
    <dbReference type="NCBI Taxonomy" id="1675686"/>
    <lineage>
        <taxon>Bacteria</taxon>
        <taxon>Pseudomonadati</taxon>
        <taxon>Pseudomonadota</taxon>
        <taxon>Gammaproteobacteria</taxon>
        <taxon>Acidiferrobacterales</taxon>
        <taxon>Acidiferrobacteraceae</taxon>
        <taxon>Sulfurifustis</taxon>
    </lineage>
</organism>
<accession>A0A1B4V3G2</accession>
<dbReference type="CDD" id="cd04647">
    <property type="entry name" value="LbH_MAT_like"/>
    <property type="match status" value="1"/>
</dbReference>
<keyword evidence="3" id="KW-0012">Acyltransferase</keyword>
<dbReference type="Gene3D" id="2.160.10.10">
    <property type="entry name" value="Hexapeptide repeat proteins"/>
    <property type="match status" value="1"/>
</dbReference>
<name>A0A1B4V3G2_9GAMM</name>
<keyword evidence="2" id="KW-0677">Repeat</keyword>
<protein>
    <submittedName>
        <fullName evidence="4">Acetyltransferase</fullName>
    </submittedName>
</protein>
<proteinExistence type="predicted"/>
<dbReference type="InterPro" id="IPR001451">
    <property type="entry name" value="Hexapep"/>
</dbReference>
<dbReference type="AlphaFoldDB" id="A0A1B4V3G2"/>
<evidence type="ECO:0000313" key="4">
    <source>
        <dbReference type="EMBL" id="BAU48093.1"/>
    </source>
</evidence>
<evidence type="ECO:0000256" key="1">
    <source>
        <dbReference type="ARBA" id="ARBA00022679"/>
    </source>
</evidence>
<evidence type="ECO:0000313" key="5">
    <source>
        <dbReference type="Proteomes" id="UP000218899"/>
    </source>
</evidence>